<dbReference type="EMBL" id="JAMKPW020000038">
    <property type="protein sequence ID" value="KAK8200724.1"/>
    <property type="molecule type" value="Genomic_DNA"/>
</dbReference>
<evidence type="ECO:0000313" key="2">
    <source>
        <dbReference type="Proteomes" id="UP001320706"/>
    </source>
</evidence>
<name>A0ACC3S7S8_9PEZI</name>
<proteinExistence type="predicted"/>
<evidence type="ECO:0000313" key="1">
    <source>
        <dbReference type="EMBL" id="KAK8200724.1"/>
    </source>
</evidence>
<gene>
    <name evidence="1" type="ORF">M8818_006039</name>
</gene>
<sequence length="230" mass="24024">MRFTLAPIAGFVATAFATVDTTQPCSQQPAGYGPVPSPNTDVAFAQYAPFAATANAAVAPALYQRTFVNLNGSVAADSSNVYMGFYELQSYNAASCTALCDKTSGCVGTNLYYERDPSLNPAAACPNPAAITVIKCALWGSPVTAAQATNQGQYRANFHVVIAGSNGNMKLPAQACSAISQAWNGASWTFPTGYVNWNNWMSMMPTSTKAATTSTPAAYPSGGAYGGWSW</sequence>
<reference evidence="1" key="1">
    <citation type="submission" date="2024-02" db="EMBL/GenBank/DDBJ databases">
        <title>Metagenome Assembled Genome of Zalaria obscura JY119.</title>
        <authorList>
            <person name="Vighnesh L."/>
            <person name="Jagadeeshwari U."/>
            <person name="Venkata Ramana C."/>
            <person name="Sasikala C."/>
        </authorList>
    </citation>
    <scope>NUCLEOTIDE SEQUENCE</scope>
    <source>
        <strain evidence="1">JY119</strain>
    </source>
</reference>
<protein>
    <submittedName>
        <fullName evidence="1">Uncharacterized protein</fullName>
    </submittedName>
</protein>
<comment type="caution">
    <text evidence="1">The sequence shown here is derived from an EMBL/GenBank/DDBJ whole genome shotgun (WGS) entry which is preliminary data.</text>
</comment>
<accession>A0ACC3S7S8</accession>
<keyword evidence="2" id="KW-1185">Reference proteome</keyword>
<dbReference type="Proteomes" id="UP001320706">
    <property type="component" value="Unassembled WGS sequence"/>
</dbReference>
<organism evidence="1 2">
    <name type="scientific">Zalaria obscura</name>
    <dbReference type="NCBI Taxonomy" id="2024903"/>
    <lineage>
        <taxon>Eukaryota</taxon>
        <taxon>Fungi</taxon>
        <taxon>Dikarya</taxon>
        <taxon>Ascomycota</taxon>
        <taxon>Pezizomycotina</taxon>
        <taxon>Dothideomycetes</taxon>
        <taxon>Dothideomycetidae</taxon>
        <taxon>Dothideales</taxon>
        <taxon>Zalariaceae</taxon>
        <taxon>Zalaria</taxon>
    </lineage>
</organism>